<evidence type="ECO:0000256" key="1">
    <source>
        <dbReference type="SAM" id="Phobius"/>
    </source>
</evidence>
<organism evidence="2 3">
    <name type="scientific">Aurantiacibacter rhizosphaerae</name>
    <dbReference type="NCBI Taxonomy" id="2691582"/>
    <lineage>
        <taxon>Bacteria</taxon>
        <taxon>Pseudomonadati</taxon>
        <taxon>Pseudomonadota</taxon>
        <taxon>Alphaproteobacteria</taxon>
        <taxon>Sphingomonadales</taxon>
        <taxon>Erythrobacteraceae</taxon>
        <taxon>Aurantiacibacter</taxon>
    </lineage>
</organism>
<name>A0A844XAW8_9SPHN</name>
<feature type="transmembrane region" description="Helical" evidence="1">
    <location>
        <begin position="360"/>
        <end position="381"/>
    </location>
</feature>
<protein>
    <recommendedName>
        <fullName evidence="4">Oligosaccharide repeat unit polymerase</fullName>
    </recommendedName>
</protein>
<feature type="transmembrane region" description="Helical" evidence="1">
    <location>
        <begin position="193"/>
        <end position="210"/>
    </location>
</feature>
<keyword evidence="1" id="KW-0812">Transmembrane</keyword>
<evidence type="ECO:0000313" key="3">
    <source>
        <dbReference type="Proteomes" id="UP000461409"/>
    </source>
</evidence>
<feature type="transmembrane region" description="Helical" evidence="1">
    <location>
        <begin position="217"/>
        <end position="238"/>
    </location>
</feature>
<keyword evidence="1" id="KW-1133">Transmembrane helix</keyword>
<comment type="caution">
    <text evidence="2">The sequence shown here is derived from an EMBL/GenBank/DDBJ whole genome shotgun (WGS) entry which is preliminary data.</text>
</comment>
<dbReference type="AlphaFoldDB" id="A0A844XAW8"/>
<dbReference type="EMBL" id="WUBR01000001">
    <property type="protein sequence ID" value="MWV26980.1"/>
    <property type="molecule type" value="Genomic_DNA"/>
</dbReference>
<feature type="transmembrane region" description="Helical" evidence="1">
    <location>
        <begin position="117"/>
        <end position="133"/>
    </location>
</feature>
<feature type="transmembrane region" description="Helical" evidence="1">
    <location>
        <begin position="171"/>
        <end position="187"/>
    </location>
</feature>
<keyword evidence="3" id="KW-1185">Reference proteome</keyword>
<feature type="transmembrane region" description="Helical" evidence="1">
    <location>
        <begin position="74"/>
        <end position="96"/>
    </location>
</feature>
<gene>
    <name evidence="2" type="ORF">GRF63_03580</name>
</gene>
<reference evidence="2 3" key="1">
    <citation type="submission" date="2019-12" db="EMBL/GenBank/DDBJ databases">
        <authorList>
            <person name="Lee S.D."/>
        </authorList>
    </citation>
    <scope>NUCLEOTIDE SEQUENCE [LARGE SCALE GENOMIC DNA]</scope>
    <source>
        <strain evidence="2 3">GH3-10</strain>
    </source>
</reference>
<proteinExistence type="predicted"/>
<reference evidence="2 3" key="2">
    <citation type="submission" date="2020-02" db="EMBL/GenBank/DDBJ databases">
        <title>Erythrobacter dongmakensis sp. nov., isolated from a tidal mudflat.</title>
        <authorList>
            <person name="Kim I.S."/>
        </authorList>
    </citation>
    <scope>NUCLEOTIDE SEQUENCE [LARGE SCALE GENOMIC DNA]</scope>
    <source>
        <strain evidence="2 3">GH3-10</strain>
    </source>
</reference>
<evidence type="ECO:0008006" key="4">
    <source>
        <dbReference type="Google" id="ProtNLM"/>
    </source>
</evidence>
<feature type="transmembrane region" description="Helical" evidence="1">
    <location>
        <begin position="139"/>
        <end position="159"/>
    </location>
</feature>
<feature type="transmembrane region" description="Helical" evidence="1">
    <location>
        <begin position="402"/>
        <end position="430"/>
    </location>
</feature>
<sequence>MLILIGLTWLSMILLLYRKTMTRGLYGAGLPLAVILATSFEYIGGFSFGVPGYSHIRNDGSLYLLTYGFTEETVLKGLACALAAIVAFTLGVLLVYRKNTGLPVHFVSSEAYQRRSLMIMLAVGVTGIMVPRIPYPIPLAGAFSQVGQLTLIAAIAFGLHRSMRLGKGNTTLWLCLAGGFIAFYLIFSGFLSYGFQAFVVLTCFYLAIIRRRRMPSLRFLMGLLAFTYLALALSVAWLSSREQLRAVLWSNAGISERLSAISDAMLSITILNPFDFQSLDFLMTRFNHGMWVGKVIEHHSVHPELHLNGSGLLLALFAWVPRFIWPGKPEAGGSDLLSEHSGYVFSSGSATFGAGQVIDFYINFGLVGVVFGFFAMGYLIGYLDKAAGRNLRCGFVLKAAQYYVIGLCLTRSLSEVFFLISSGLAGFLIFKSIQLVQPHPRVQKRTLATDPRRQSNPIALARQGLPYD</sequence>
<evidence type="ECO:0000313" key="2">
    <source>
        <dbReference type="EMBL" id="MWV26980.1"/>
    </source>
</evidence>
<dbReference type="Proteomes" id="UP000461409">
    <property type="component" value="Unassembled WGS sequence"/>
</dbReference>
<dbReference type="RefSeq" id="WP_160484599.1">
    <property type="nucleotide sequence ID" value="NZ_WUBR01000001.1"/>
</dbReference>
<keyword evidence="1" id="KW-0472">Membrane</keyword>
<accession>A0A844XAW8</accession>